<dbReference type="Proteomes" id="UP000215767">
    <property type="component" value="Unassembled WGS sequence"/>
</dbReference>
<dbReference type="PROSITE" id="PS51318">
    <property type="entry name" value="TAT"/>
    <property type="match status" value="1"/>
</dbReference>
<proteinExistence type="predicted"/>
<evidence type="ECO:0000256" key="1">
    <source>
        <dbReference type="ARBA" id="ARBA00022801"/>
    </source>
</evidence>
<dbReference type="OrthoDB" id="2086224at2"/>
<feature type="signal peptide" evidence="2">
    <location>
        <begin position="1"/>
        <end position="30"/>
    </location>
</feature>
<dbReference type="Gene3D" id="3.40.50.1820">
    <property type="entry name" value="alpha/beta hydrolase"/>
    <property type="match status" value="1"/>
</dbReference>
<dbReference type="GO" id="GO:0016787">
    <property type="term" value="F:hydrolase activity"/>
    <property type="evidence" value="ECO:0007669"/>
    <property type="project" value="UniProtKB-KW"/>
</dbReference>
<sequence>MALDNLARRRMLKQACAALAACATTPVAWAGQTGDSARPRMIRSAASDGVALAVFEAGNRAGPPIVFVHGFSQSHESWDRQWHDPLLLRDFHLVAYDLRGHGQSDKPLVPEAYRDPRRWADDLHTVIHATCRAKPSVVAWSYGGRVINDYLGVYGDGELHAINYVAATSTGDRATLGRSYALLIDMLSDDPATAQRGTEAFLRACFEHQPSAAAMAEMVRFNNETPVAVRKLLGGRPAQYDDVLQQVRIPVLVTHGEQDQISAVAMSRHTASKIAQARLSLYQGVGHATFYEDAPRFNGELVSLARE</sequence>
<dbReference type="GO" id="GO:0016020">
    <property type="term" value="C:membrane"/>
    <property type="evidence" value="ECO:0007669"/>
    <property type="project" value="TreeGrafter"/>
</dbReference>
<reference evidence="5" key="1">
    <citation type="submission" date="2017-05" db="EMBL/GenBank/DDBJ databases">
        <title>Complete and WGS of Bordetella genogroups.</title>
        <authorList>
            <person name="Spilker T."/>
            <person name="Lipuma J."/>
        </authorList>
    </citation>
    <scope>NUCLEOTIDE SEQUENCE [LARGE SCALE GENOMIC DNA]</scope>
    <source>
        <strain evidence="5">AU8856</strain>
    </source>
</reference>
<dbReference type="InterPro" id="IPR006311">
    <property type="entry name" value="TAT_signal"/>
</dbReference>
<keyword evidence="5" id="KW-1185">Reference proteome</keyword>
<organism evidence="4 5">
    <name type="scientific">Bordetella genomosp. 11</name>
    <dbReference type="NCBI Taxonomy" id="1416808"/>
    <lineage>
        <taxon>Bacteria</taxon>
        <taxon>Pseudomonadati</taxon>
        <taxon>Pseudomonadota</taxon>
        <taxon>Betaproteobacteria</taxon>
        <taxon>Burkholderiales</taxon>
        <taxon>Alcaligenaceae</taxon>
        <taxon>Bordetella</taxon>
    </lineage>
</organism>
<keyword evidence="2" id="KW-0732">Signal</keyword>
<gene>
    <name evidence="4" type="ORF">CAL28_17590</name>
</gene>
<feature type="chain" id="PRO_5012244003" description="AB hydrolase-1 domain-containing protein" evidence="2">
    <location>
        <begin position="31"/>
        <end position="307"/>
    </location>
</feature>
<dbReference type="InterPro" id="IPR050266">
    <property type="entry name" value="AB_hydrolase_sf"/>
</dbReference>
<evidence type="ECO:0000313" key="4">
    <source>
        <dbReference type="EMBL" id="OZI61152.1"/>
    </source>
</evidence>
<dbReference type="PANTHER" id="PTHR43798">
    <property type="entry name" value="MONOACYLGLYCEROL LIPASE"/>
    <property type="match status" value="1"/>
</dbReference>
<name>A0A261UIF6_9BORD</name>
<protein>
    <recommendedName>
        <fullName evidence="3">AB hydrolase-1 domain-containing protein</fullName>
    </recommendedName>
</protein>
<dbReference type="Pfam" id="PF00561">
    <property type="entry name" value="Abhydrolase_1"/>
    <property type="match status" value="1"/>
</dbReference>
<dbReference type="InterPro" id="IPR029058">
    <property type="entry name" value="AB_hydrolase_fold"/>
</dbReference>
<dbReference type="PANTHER" id="PTHR43798:SF31">
    <property type="entry name" value="AB HYDROLASE SUPERFAMILY PROTEIN YCLE"/>
    <property type="match status" value="1"/>
</dbReference>
<feature type="domain" description="AB hydrolase-1" evidence="3">
    <location>
        <begin position="63"/>
        <end position="293"/>
    </location>
</feature>
<dbReference type="AlphaFoldDB" id="A0A261UIF6"/>
<evidence type="ECO:0000256" key="2">
    <source>
        <dbReference type="SAM" id="SignalP"/>
    </source>
</evidence>
<dbReference type="EMBL" id="NEVS01000004">
    <property type="protein sequence ID" value="OZI61152.1"/>
    <property type="molecule type" value="Genomic_DNA"/>
</dbReference>
<keyword evidence="1" id="KW-0378">Hydrolase</keyword>
<dbReference type="InterPro" id="IPR000073">
    <property type="entry name" value="AB_hydrolase_1"/>
</dbReference>
<dbReference type="RefSeq" id="WP_094842560.1">
    <property type="nucleotide sequence ID" value="NZ_NEVS01000004.1"/>
</dbReference>
<evidence type="ECO:0000259" key="3">
    <source>
        <dbReference type="Pfam" id="PF00561"/>
    </source>
</evidence>
<dbReference type="SUPFAM" id="SSF53474">
    <property type="entry name" value="alpha/beta-Hydrolases"/>
    <property type="match status" value="1"/>
</dbReference>
<accession>A0A261UIF6</accession>
<comment type="caution">
    <text evidence="4">The sequence shown here is derived from an EMBL/GenBank/DDBJ whole genome shotgun (WGS) entry which is preliminary data.</text>
</comment>
<evidence type="ECO:0000313" key="5">
    <source>
        <dbReference type="Proteomes" id="UP000215767"/>
    </source>
</evidence>